<dbReference type="EMBL" id="BTGU01000029">
    <property type="protein sequence ID" value="GMN48678.1"/>
    <property type="molecule type" value="Genomic_DNA"/>
</dbReference>
<gene>
    <name evidence="1" type="ORF">TIFTF001_017847</name>
</gene>
<dbReference type="Proteomes" id="UP001187192">
    <property type="component" value="Unassembled WGS sequence"/>
</dbReference>
<dbReference type="GO" id="GO:0006405">
    <property type="term" value="P:RNA export from nucleus"/>
    <property type="evidence" value="ECO:0007669"/>
    <property type="project" value="TreeGrafter"/>
</dbReference>
<accession>A0AA88A5V2</accession>
<reference evidence="1" key="1">
    <citation type="submission" date="2023-07" db="EMBL/GenBank/DDBJ databases">
        <title>draft genome sequence of fig (Ficus carica).</title>
        <authorList>
            <person name="Takahashi T."/>
            <person name="Nishimura K."/>
        </authorList>
    </citation>
    <scope>NUCLEOTIDE SEQUENCE</scope>
</reference>
<dbReference type="GO" id="GO:0044611">
    <property type="term" value="C:nuclear pore inner ring"/>
    <property type="evidence" value="ECO:0007669"/>
    <property type="project" value="TreeGrafter"/>
</dbReference>
<protein>
    <submittedName>
        <fullName evidence="1">Uncharacterized protein</fullName>
    </submittedName>
</protein>
<proteinExistence type="predicted"/>
<dbReference type="PANTHER" id="PTHR31431">
    <property type="entry name" value="NUCLEOPORIN NUP188 HOMOLOG"/>
    <property type="match status" value="1"/>
</dbReference>
<sequence length="2014" mass="225852">MANPNSLDPSLWWDPFSLLLTELENVSLSSDLPPNLTKKLKDNHDWFVHTVSRFKPPNEKSREVLNSSQQLKIGSHRLNIQPDLKDRALEISPLLCLDEVQSYILVQRSVEKHNVALDSIVQEFLHVILLQYYIERQCLLKCTQRIIVHALSLGNGSKKDAGIWKEASKLFSDGLEGKLISVFQELLSSNHPDQMDVDLFTLWAEETLVEDGLVLDILFLSYYESFCQCNGEGWKKLCLLFKGILSETYNFRKLEISTEALRSSYQAKNQLLLILIETLDLENLLQMVRDETPFRQLYPRFSMTDVQEMDAVVSSFNAFETKEAGPLILTWAVFLCLISSLPGKEENNAVLEIDHVGYVRQAFEAASLRYFFEILQSDLLNESDGPVAGYRSVLRTFISAFIASYEISLQLEDSTLSSILDILCKIYRGEESLCIQFWDKESFIDGPIRCLLCNLEGEFPFRTVELIRLLSSLSEGTWPADCVYSFLDRSVGISTSFEITNDSLVDPTSHIVETRIPLHVPGLEGLLIPINTRGHILKLVGAKTALVRWEELYMDGNEEVLLTLDLLNRMVSFNKAVCFALMKIGSPLHVQESAESEQLENRIWVVEIICALVRKLSPNSTSAAIMAMVVNLLAKMLKWYLFALLMLYFHNFMAKYLLDFCSLVRSSPVSKINGIVNYFCPSYVAAAAVNANVFDVAFKTNILDAGSNGSSRSWLLSGKLAKMLLIDCEQNDSDCSLTTAVLDFTMQLMETGLENDTVLALIVFSLQYVLVNHEYWKYRVKHTRWRITLKVLELIKKGIMLTSHAEKLGEVIWDMLLSDSSIHNTLFRIFCTTSQALETLYVSRLFDAAEIEGLSLAICSSLDIVFNILCKFSKDTSSNLPIFLQLVLSSSTKPISVVAAVASLISYFRNPVIQMGAAKVLTMLMTIADIMPPYVSASSFSLCDKQRRDLKHSVSYILLEQSAGNEELFVATVNLLTASARHQPAFFVAVFASKEYMDVQLSNGEGVKLPTIENSSGPVESKTTNPIDTLLSYVADSEGLIDSKPNVLLSVINFFKALWQRAAQYINILDRLKGSEKFWKPLSNSISLTSSVDSPSPDSLSEMQAKNLAYRYQCQSAIMELMACDMFLQKKMLHVESVAKQAPESRGRVENSVNPEKSKAANLRDLKDILSTWCKNSVLVYLIKSLTHDYSDVSFYRAKVAASLVTVHLIAKLTTGDAGSLSVSTLQKISIMSNKIRSHPAFSELLAQYSQRGYSEGKELNSLLLSDLYYHLEGELEGRKISAGPFKELSEYLIESKVLQHYQHKCNCDGDFFATCKDLYLFDTDRVRADLGSDLWDFSKWKTSKAIAERMLRHMIDANSTVLLRNSKRPALRSLITVLTINGKDVSSLNLIAFDLWSAAAFLHRNLGKNSGELLEENATVVVPCIDHICECFHDTVESLVPFIGGGSEDTFHFLSAQAELLLYLIRSARKILNLSVCIQVLKAFGSGLRVLIDLRPSATGVNVTIKLLLVLLLSVVEFSSLSSSSGGTTDKESAEDTAKISNVCLGLLPILCNCIDMADSCTLSLTTMDLILRSFLTPNSWFPIIQKNLQLHYVILKLQNKNSLASIPIIMKFFLTLARVREGAEMLVNHGFLSSLRFLMSEYLDGRPVSSEKIDNPHQIWGLSLAVITAMVQSLGDGSSCRDILENVIPYLFSEKAYIISYYLSAPDFPSDDHDKKRPRAQRTETSLTALKETEHTVMLMCVLARHWNSWVKSMKEMDSHLREQSIHLLAFISKGTQRLLDSSSVTAPLLCLPVLKEEFDYCNKPPFINSRNGWFSLSPLGCVSKPKFAAVSTTSTNLITRSQATENGDCVSQTFFSDIVALQIYRITFLLLKFLCLQVGGAVRRAEEVGYVDLAHFPELPMPDILHGLQDQAIAVVSEVCEANKLKQIPKEVQNACCLLLQIMEMALYLELCVLQICGMRPVLGRVEDFSKEVKKLMRATEGHAFLKPSVKSLKQIISFVYPGLLQTEELF</sequence>
<comment type="caution">
    <text evidence="1">The sequence shown here is derived from an EMBL/GenBank/DDBJ whole genome shotgun (WGS) entry which is preliminary data.</text>
</comment>
<evidence type="ECO:0000313" key="1">
    <source>
        <dbReference type="EMBL" id="GMN48678.1"/>
    </source>
</evidence>
<organism evidence="1 2">
    <name type="scientific">Ficus carica</name>
    <name type="common">Common fig</name>
    <dbReference type="NCBI Taxonomy" id="3494"/>
    <lineage>
        <taxon>Eukaryota</taxon>
        <taxon>Viridiplantae</taxon>
        <taxon>Streptophyta</taxon>
        <taxon>Embryophyta</taxon>
        <taxon>Tracheophyta</taxon>
        <taxon>Spermatophyta</taxon>
        <taxon>Magnoliopsida</taxon>
        <taxon>eudicotyledons</taxon>
        <taxon>Gunneridae</taxon>
        <taxon>Pentapetalae</taxon>
        <taxon>rosids</taxon>
        <taxon>fabids</taxon>
        <taxon>Rosales</taxon>
        <taxon>Moraceae</taxon>
        <taxon>Ficeae</taxon>
        <taxon>Ficus</taxon>
    </lineage>
</organism>
<dbReference type="GO" id="GO:0006606">
    <property type="term" value="P:protein import into nucleus"/>
    <property type="evidence" value="ECO:0007669"/>
    <property type="project" value="TreeGrafter"/>
</dbReference>
<name>A0AA88A5V2_FICCA</name>
<evidence type="ECO:0000313" key="2">
    <source>
        <dbReference type="Proteomes" id="UP001187192"/>
    </source>
</evidence>
<dbReference type="PANTHER" id="PTHR31431:SF1">
    <property type="entry name" value="NUCLEOPORIN NUP188"/>
    <property type="match status" value="1"/>
</dbReference>
<keyword evidence="2" id="KW-1185">Reference proteome</keyword>
<dbReference type="GO" id="GO:0017056">
    <property type="term" value="F:structural constituent of nuclear pore"/>
    <property type="evidence" value="ECO:0007669"/>
    <property type="project" value="InterPro"/>
</dbReference>
<dbReference type="InterPro" id="IPR044840">
    <property type="entry name" value="Nup188"/>
</dbReference>